<dbReference type="SUPFAM" id="SSF55073">
    <property type="entry name" value="Nucleotide cyclase"/>
    <property type="match status" value="1"/>
</dbReference>
<dbReference type="SUPFAM" id="SSF141868">
    <property type="entry name" value="EAL domain-like"/>
    <property type="match status" value="1"/>
</dbReference>
<dbReference type="OrthoDB" id="9804951at2"/>
<organism evidence="5 6">
    <name type="scientific">Idiomarina seosinensis</name>
    <dbReference type="NCBI Taxonomy" id="281739"/>
    <lineage>
        <taxon>Bacteria</taxon>
        <taxon>Pseudomonadati</taxon>
        <taxon>Pseudomonadota</taxon>
        <taxon>Gammaproteobacteria</taxon>
        <taxon>Alteromonadales</taxon>
        <taxon>Idiomarinaceae</taxon>
        <taxon>Idiomarina</taxon>
    </lineage>
</organism>
<dbReference type="CDD" id="cd06225">
    <property type="entry name" value="HAMP"/>
    <property type="match status" value="1"/>
</dbReference>
<feature type="transmembrane region" description="Helical" evidence="1">
    <location>
        <begin position="261"/>
        <end position="280"/>
    </location>
</feature>
<feature type="domain" description="EAL" evidence="2">
    <location>
        <begin position="504"/>
        <end position="757"/>
    </location>
</feature>
<protein>
    <recommendedName>
        <fullName evidence="7">GGDEF domain-containing protein</fullName>
    </recommendedName>
</protein>
<dbReference type="Gene3D" id="3.20.20.450">
    <property type="entry name" value="EAL domain"/>
    <property type="match status" value="1"/>
</dbReference>
<dbReference type="Pfam" id="PF14827">
    <property type="entry name" value="dCache_3"/>
    <property type="match status" value="1"/>
</dbReference>
<dbReference type="AlphaFoldDB" id="A0A432ZH69"/>
<dbReference type="RefSeq" id="WP_126783507.1">
    <property type="nucleotide sequence ID" value="NZ_PIQF01000001.1"/>
</dbReference>
<dbReference type="Proteomes" id="UP000287908">
    <property type="component" value="Unassembled WGS sequence"/>
</dbReference>
<dbReference type="InterPro" id="IPR029787">
    <property type="entry name" value="Nucleotide_cyclase"/>
</dbReference>
<keyword evidence="1" id="KW-1133">Transmembrane helix</keyword>
<evidence type="ECO:0000256" key="1">
    <source>
        <dbReference type="SAM" id="Phobius"/>
    </source>
</evidence>
<comment type="caution">
    <text evidence="5">The sequence shown here is derived from an EMBL/GenBank/DDBJ whole genome shotgun (WGS) entry which is preliminary data.</text>
</comment>
<dbReference type="SMART" id="SM00304">
    <property type="entry name" value="HAMP"/>
    <property type="match status" value="1"/>
</dbReference>
<dbReference type="GO" id="GO:0016020">
    <property type="term" value="C:membrane"/>
    <property type="evidence" value="ECO:0007669"/>
    <property type="project" value="InterPro"/>
</dbReference>
<dbReference type="InterPro" id="IPR043128">
    <property type="entry name" value="Rev_trsase/Diguanyl_cyclase"/>
</dbReference>
<keyword evidence="1" id="KW-0472">Membrane</keyword>
<evidence type="ECO:0000259" key="3">
    <source>
        <dbReference type="PROSITE" id="PS50885"/>
    </source>
</evidence>
<dbReference type="GO" id="GO:0007165">
    <property type="term" value="P:signal transduction"/>
    <property type="evidence" value="ECO:0007669"/>
    <property type="project" value="InterPro"/>
</dbReference>
<evidence type="ECO:0008006" key="7">
    <source>
        <dbReference type="Google" id="ProtNLM"/>
    </source>
</evidence>
<dbReference type="PANTHER" id="PTHR33121:SF70">
    <property type="entry name" value="SIGNALING PROTEIN YKOW"/>
    <property type="match status" value="1"/>
</dbReference>
<dbReference type="PROSITE" id="PS50885">
    <property type="entry name" value="HAMP"/>
    <property type="match status" value="1"/>
</dbReference>
<dbReference type="GO" id="GO:0071111">
    <property type="term" value="F:cyclic-guanylate-specific phosphodiesterase activity"/>
    <property type="evidence" value="ECO:0007669"/>
    <property type="project" value="InterPro"/>
</dbReference>
<dbReference type="Pfam" id="PF00990">
    <property type="entry name" value="GGDEF"/>
    <property type="match status" value="1"/>
</dbReference>
<dbReference type="Pfam" id="PF00563">
    <property type="entry name" value="EAL"/>
    <property type="match status" value="1"/>
</dbReference>
<gene>
    <name evidence="5" type="ORF">CWI81_01745</name>
</gene>
<keyword evidence="6" id="KW-1185">Reference proteome</keyword>
<reference evidence="5 6" key="1">
    <citation type="journal article" date="2011" name="Front. Microbiol.">
        <title>Genomic signatures of strain selection and enhancement in Bacillus atrophaeus var. globigii, a historical biowarfare simulant.</title>
        <authorList>
            <person name="Gibbons H.S."/>
            <person name="Broomall S.M."/>
            <person name="McNew L.A."/>
            <person name="Daligault H."/>
            <person name="Chapman C."/>
            <person name="Bruce D."/>
            <person name="Karavis M."/>
            <person name="Krepps M."/>
            <person name="McGregor P.A."/>
            <person name="Hong C."/>
            <person name="Park K.H."/>
            <person name="Akmal A."/>
            <person name="Feldman A."/>
            <person name="Lin J.S."/>
            <person name="Chang W.E."/>
            <person name="Higgs B.W."/>
            <person name="Demirev P."/>
            <person name="Lindquist J."/>
            <person name="Liem A."/>
            <person name="Fochler E."/>
            <person name="Read T.D."/>
            <person name="Tapia R."/>
            <person name="Johnson S."/>
            <person name="Bishop-Lilly K.A."/>
            <person name="Detter C."/>
            <person name="Han C."/>
            <person name="Sozhamannan S."/>
            <person name="Rosenzweig C.N."/>
            <person name="Skowronski E.W."/>
        </authorList>
    </citation>
    <scope>NUCLEOTIDE SEQUENCE [LARGE SCALE GENOMIC DNA]</scope>
    <source>
        <strain evidence="5 6">CL-SP19</strain>
    </source>
</reference>
<evidence type="ECO:0000259" key="4">
    <source>
        <dbReference type="PROSITE" id="PS50887"/>
    </source>
</evidence>
<name>A0A432ZH69_9GAMM</name>
<dbReference type="SMART" id="SM00267">
    <property type="entry name" value="GGDEF"/>
    <property type="match status" value="1"/>
</dbReference>
<dbReference type="Gene3D" id="3.30.70.270">
    <property type="match status" value="1"/>
</dbReference>
<dbReference type="InterPro" id="IPR050706">
    <property type="entry name" value="Cyclic-di-GMP_PDE-like"/>
</dbReference>
<dbReference type="CDD" id="cd01949">
    <property type="entry name" value="GGDEF"/>
    <property type="match status" value="1"/>
</dbReference>
<dbReference type="PROSITE" id="PS50883">
    <property type="entry name" value="EAL"/>
    <property type="match status" value="1"/>
</dbReference>
<dbReference type="InterPro" id="IPR029150">
    <property type="entry name" value="dCache_3"/>
</dbReference>
<dbReference type="InterPro" id="IPR001633">
    <property type="entry name" value="EAL_dom"/>
</dbReference>
<evidence type="ECO:0000313" key="5">
    <source>
        <dbReference type="EMBL" id="RUO77234.1"/>
    </source>
</evidence>
<sequence length="759" mass="84646">MIRSFRTRLLVILLLLVAGALSVSLSAVGVAVQQQVERSVEQELSVSDRVFRELLASRSQLLLQAAQVLTDDFGFKRAVATGDRETIVSALVNHGERIDTELMVLRSPEGNEIAATHPLPQNIIETTQASTEQQLAVVEGELFQLITVPVNAPQLIARATLGFRVDSALAQELQSLANADISLWLEDTKQVLASSLNSAQKTSLQQHLKSSEVALNGWLQQQNFVGQEALLETAEEQKVHVLLSASLAAAMADFDQLRTQMVFIALAALIIAALIALWVARSVSQPLYRLTEAARQLQRGDYSKLELQQRGDEFGQLVTTFDSMRDAIAEREQRISFQATHDQLTGLPNRRFFAKKMSDELKRDGVWTLLLVNIYQFRVLNDTLGQVIGDQVLKQIGSRLLTLSEGSQVARVGGDEFAIVLDKCIEGPEDSLIDELEACLAPPVKVGESDYPVSFNCGAVCYPNDGQEFDTLLRRVQVSVQQAKREQKFIYFYSAGLDEQHLRKLTILELLQTAVEKDELTVLLQPKIDCATGRIQGAEALLRWHNQQLGFVGPDEFIPLAEQSGLIKSLTRWVCEQSVKVLEQLQPLPKDFTLSVNLSAVDLLSNEVISLIEELEQQYPQLSQHLVLEVTESVLVEDPETAIERLNWFRNRGYGVSIDDYGTGYSSLAQMRQLPVTELKIDRAFVQLLATSPVDQSIVRSTIQLAHELSLSVVAEGVEDEQSWNWLKQQHCDVLQGFYFSKPIPFEQFNQKLQGESDA</sequence>
<dbReference type="EMBL" id="PIQF01000001">
    <property type="protein sequence ID" value="RUO77234.1"/>
    <property type="molecule type" value="Genomic_DNA"/>
</dbReference>
<dbReference type="InterPro" id="IPR035919">
    <property type="entry name" value="EAL_sf"/>
</dbReference>
<feature type="domain" description="HAMP" evidence="3">
    <location>
        <begin position="281"/>
        <end position="333"/>
    </location>
</feature>
<feature type="domain" description="GGDEF" evidence="4">
    <location>
        <begin position="365"/>
        <end position="494"/>
    </location>
</feature>
<dbReference type="InterPro" id="IPR000160">
    <property type="entry name" value="GGDEF_dom"/>
</dbReference>
<proteinExistence type="predicted"/>
<dbReference type="Pfam" id="PF00672">
    <property type="entry name" value="HAMP"/>
    <property type="match status" value="1"/>
</dbReference>
<dbReference type="NCBIfam" id="TIGR00254">
    <property type="entry name" value="GGDEF"/>
    <property type="match status" value="1"/>
</dbReference>
<dbReference type="SMART" id="SM00052">
    <property type="entry name" value="EAL"/>
    <property type="match status" value="1"/>
</dbReference>
<keyword evidence="1" id="KW-0812">Transmembrane</keyword>
<evidence type="ECO:0000259" key="2">
    <source>
        <dbReference type="PROSITE" id="PS50883"/>
    </source>
</evidence>
<dbReference type="CDD" id="cd01948">
    <property type="entry name" value="EAL"/>
    <property type="match status" value="1"/>
</dbReference>
<evidence type="ECO:0000313" key="6">
    <source>
        <dbReference type="Proteomes" id="UP000287908"/>
    </source>
</evidence>
<dbReference type="PROSITE" id="PS50887">
    <property type="entry name" value="GGDEF"/>
    <property type="match status" value="1"/>
</dbReference>
<dbReference type="SUPFAM" id="SSF158472">
    <property type="entry name" value="HAMP domain-like"/>
    <property type="match status" value="1"/>
</dbReference>
<dbReference type="InterPro" id="IPR003660">
    <property type="entry name" value="HAMP_dom"/>
</dbReference>
<dbReference type="Gene3D" id="6.10.340.10">
    <property type="match status" value="1"/>
</dbReference>
<dbReference type="PANTHER" id="PTHR33121">
    <property type="entry name" value="CYCLIC DI-GMP PHOSPHODIESTERASE PDEF"/>
    <property type="match status" value="1"/>
</dbReference>
<accession>A0A432ZH69</accession>